<keyword evidence="2" id="KW-1185">Reference proteome</keyword>
<dbReference type="Proteomes" id="UP001151699">
    <property type="component" value="Chromosome A"/>
</dbReference>
<comment type="caution">
    <text evidence="1">The sequence shown here is derived from an EMBL/GenBank/DDBJ whole genome shotgun (WGS) entry which is preliminary data.</text>
</comment>
<name>A0A9Q0NH11_9DIPT</name>
<protein>
    <submittedName>
        <fullName evidence="1">Uncharacterized protein</fullName>
    </submittedName>
</protein>
<dbReference type="AlphaFoldDB" id="A0A9Q0NH11"/>
<sequence>MMRKYDYLPIRPNGIRKILKRGSHGLRRNLNCSHRRIVIVFLRMEKN</sequence>
<proteinExistence type="predicted"/>
<evidence type="ECO:0000313" key="2">
    <source>
        <dbReference type="Proteomes" id="UP001151699"/>
    </source>
</evidence>
<gene>
    <name evidence="1" type="ORF">Bhyg_05022</name>
</gene>
<accession>A0A9Q0NH11</accession>
<reference evidence="1" key="1">
    <citation type="submission" date="2022-07" db="EMBL/GenBank/DDBJ databases">
        <authorList>
            <person name="Trinca V."/>
            <person name="Uliana J.V.C."/>
            <person name="Torres T.T."/>
            <person name="Ward R.J."/>
            <person name="Monesi N."/>
        </authorList>
    </citation>
    <scope>NUCLEOTIDE SEQUENCE</scope>
    <source>
        <strain evidence="1">HSMRA1968</strain>
        <tissue evidence="1">Whole embryos</tissue>
    </source>
</reference>
<organism evidence="1 2">
    <name type="scientific">Pseudolycoriella hygida</name>
    <dbReference type="NCBI Taxonomy" id="35572"/>
    <lineage>
        <taxon>Eukaryota</taxon>
        <taxon>Metazoa</taxon>
        <taxon>Ecdysozoa</taxon>
        <taxon>Arthropoda</taxon>
        <taxon>Hexapoda</taxon>
        <taxon>Insecta</taxon>
        <taxon>Pterygota</taxon>
        <taxon>Neoptera</taxon>
        <taxon>Endopterygota</taxon>
        <taxon>Diptera</taxon>
        <taxon>Nematocera</taxon>
        <taxon>Sciaroidea</taxon>
        <taxon>Sciaridae</taxon>
        <taxon>Pseudolycoriella</taxon>
    </lineage>
</organism>
<evidence type="ECO:0000313" key="1">
    <source>
        <dbReference type="EMBL" id="KAJ6649782.1"/>
    </source>
</evidence>
<dbReference type="EMBL" id="WJQU01000001">
    <property type="protein sequence ID" value="KAJ6649782.1"/>
    <property type="molecule type" value="Genomic_DNA"/>
</dbReference>